<dbReference type="Pfam" id="PF00392">
    <property type="entry name" value="GntR"/>
    <property type="match status" value="1"/>
</dbReference>
<evidence type="ECO:0000256" key="1">
    <source>
        <dbReference type="ARBA" id="ARBA00023015"/>
    </source>
</evidence>
<reference evidence="5 6" key="1">
    <citation type="submission" date="2019-07" db="EMBL/GenBank/DDBJ databases">
        <title>Genomic Encyclopedia of Archaeal and Bacterial Type Strains, Phase II (KMG-II): from individual species to whole genera.</title>
        <authorList>
            <person name="Goeker M."/>
        </authorList>
    </citation>
    <scope>NUCLEOTIDE SEQUENCE [LARGE SCALE GENOMIC DNA]</scope>
    <source>
        <strain evidence="5 6">DSM 46842</strain>
    </source>
</reference>
<dbReference type="SMART" id="SM00895">
    <property type="entry name" value="FCD"/>
    <property type="match status" value="1"/>
</dbReference>
<dbReference type="SMART" id="SM00345">
    <property type="entry name" value="HTH_GNTR"/>
    <property type="match status" value="1"/>
</dbReference>
<dbReference type="SUPFAM" id="SSF48008">
    <property type="entry name" value="GntR ligand-binding domain-like"/>
    <property type="match status" value="1"/>
</dbReference>
<dbReference type="InterPro" id="IPR000524">
    <property type="entry name" value="Tscrpt_reg_HTH_GntR"/>
</dbReference>
<name>A0A5S5D0C9_9ACTN</name>
<dbReference type="RefSeq" id="WP_243737499.1">
    <property type="nucleotide sequence ID" value="NZ_VNHW01000003.1"/>
</dbReference>
<accession>A0A5S5D0C9</accession>
<dbReference type="GO" id="GO:0003677">
    <property type="term" value="F:DNA binding"/>
    <property type="evidence" value="ECO:0007669"/>
    <property type="project" value="UniProtKB-KW"/>
</dbReference>
<dbReference type="Proteomes" id="UP000322499">
    <property type="component" value="Unassembled WGS sequence"/>
</dbReference>
<dbReference type="PANTHER" id="PTHR43537:SF51">
    <property type="entry name" value="HTH-TYPE TRANSCRIPTIONAL REGULATOR LGOR-RELATED"/>
    <property type="match status" value="1"/>
</dbReference>
<dbReference type="AlphaFoldDB" id="A0A5S5D0C9"/>
<dbReference type="InterPro" id="IPR036388">
    <property type="entry name" value="WH-like_DNA-bd_sf"/>
</dbReference>
<proteinExistence type="predicted"/>
<dbReference type="Pfam" id="PF07729">
    <property type="entry name" value="FCD"/>
    <property type="match status" value="1"/>
</dbReference>
<dbReference type="InterPro" id="IPR011711">
    <property type="entry name" value="GntR_C"/>
</dbReference>
<dbReference type="SUPFAM" id="SSF46785">
    <property type="entry name" value="Winged helix' DNA-binding domain"/>
    <property type="match status" value="1"/>
</dbReference>
<dbReference type="EMBL" id="VNHW01000003">
    <property type="protein sequence ID" value="TYP89195.1"/>
    <property type="molecule type" value="Genomic_DNA"/>
</dbReference>
<dbReference type="GO" id="GO:0003700">
    <property type="term" value="F:DNA-binding transcription factor activity"/>
    <property type="evidence" value="ECO:0007669"/>
    <property type="project" value="InterPro"/>
</dbReference>
<evidence type="ECO:0000259" key="4">
    <source>
        <dbReference type="PROSITE" id="PS50949"/>
    </source>
</evidence>
<gene>
    <name evidence="5" type="ORF">BD833_103352</name>
</gene>
<sequence>MIPDDGHLLSGVRARRLAEERLREEITRGVVVPGQRLVEPELAERYGVTRNSARLALDALIGEGLVERIPNRGARVRVVPTSEVVAILECRQVLDGMLARQAAQHATAGDLAGLRENLARMGRAVADRELLEFATLVQEHSRLLTAAARHPLAASLVDRLAGQVARHHFQLLLLRPGRAQAQLTELTRVVEALAEGAADAAESAARAHLQAVVGALLGPPAGEPPPGP</sequence>
<keyword evidence="2" id="KW-0238">DNA-binding</keyword>
<dbReference type="CDD" id="cd07377">
    <property type="entry name" value="WHTH_GntR"/>
    <property type="match status" value="1"/>
</dbReference>
<dbReference type="PROSITE" id="PS50949">
    <property type="entry name" value="HTH_GNTR"/>
    <property type="match status" value="1"/>
</dbReference>
<evidence type="ECO:0000256" key="2">
    <source>
        <dbReference type="ARBA" id="ARBA00023125"/>
    </source>
</evidence>
<keyword evidence="6" id="KW-1185">Reference proteome</keyword>
<dbReference type="Gene3D" id="1.20.120.530">
    <property type="entry name" value="GntR ligand-binding domain-like"/>
    <property type="match status" value="1"/>
</dbReference>
<evidence type="ECO:0000256" key="3">
    <source>
        <dbReference type="ARBA" id="ARBA00023163"/>
    </source>
</evidence>
<dbReference type="InterPro" id="IPR036390">
    <property type="entry name" value="WH_DNA-bd_sf"/>
</dbReference>
<evidence type="ECO:0000313" key="6">
    <source>
        <dbReference type="Proteomes" id="UP000322499"/>
    </source>
</evidence>
<protein>
    <submittedName>
        <fullName evidence="5">GntR family transcriptional regulator</fullName>
    </submittedName>
</protein>
<keyword evidence="3" id="KW-0804">Transcription</keyword>
<comment type="caution">
    <text evidence="5">The sequence shown here is derived from an EMBL/GenBank/DDBJ whole genome shotgun (WGS) entry which is preliminary data.</text>
</comment>
<dbReference type="PANTHER" id="PTHR43537">
    <property type="entry name" value="TRANSCRIPTIONAL REGULATOR, GNTR FAMILY"/>
    <property type="match status" value="1"/>
</dbReference>
<keyword evidence="1" id="KW-0805">Transcription regulation</keyword>
<organism evidence="5 6">
    <name type="scientific">Blastococcus xanthinilyticus</name>
    <dbReference type="NCBI Taxonomy" id="1564164"/>
    <lineage>
        <taxon>Bacteria</taxon>
        <taxon>Bacillati</taxon>
        <taxon>Actinomycetota</taxon>
        <taxon>Actinomycetes</taxon>
        <taxon>Geodermatophilales</taxon>
        <taxon>Geodermatophilaceae</taxon>
        <taxon>Blastococcus</taxon>
    </lineage>
</organism>
<feature type="domain" description="HTH gntR-type" evidence="4">
    <location>
        <begin position="12"/>
        <end position="79"/>
    </location>
</feature>
<dbReference type="Gene3D" id="1.10.10.10">
    <property type="entry name" value="Winged helix-like DNA-binding domain superfamily/Winged helix DNA-binding domain"/>
    <property type="match status" value="1"/>
</dbReference>
<evidence type="ECO:0000313" key="5">
    <source>
        <dbReference type="EMBL" id="TYP89195.1"/>
    </source>
</evidence>
<dbReference type="InterPro" id="IPR008920">
    <property type="entry name" value="TF_FadR/GntR_C"/>
</dbReference>